<organism evidence="1 2">
    <name type="scientific">Arthrobacter flavus</name>
    <dbReference type="NCBI Taxonomy" id="95172"/>
    <lineage>
        <taxon>Bacteria</taxon>
        <taxon>Bacillati</taxon>
        <taxon>Actinomycetota</taxon>
        <taxon>Actinomycetes</taxon>
        <taxon>Micrococcales</taxon>
        <taxon>Micrococcaceae</taxon>
        <taxon>Arthrobacter</taxon>
    </lineage>
</organism>
<reference evidence="2" key="1">
    <citation type="journal article" date="2019" name="Int. J. Syst. Evol. Microbiol.">
        <title>The Global Catalogue of Microorganisms (GCM) 10K type strain sequencing project: providing services to taxonomists for standard genome sequencing and annotation.</title>
        <authorList>
            <consortium name="The Broad Institute Genomics Platform"/>
            <consortium name="The Broad Institute Genome Sequencing Center for Infectious Disease"/>
            <person name="Wu L."/>
            <person name="Ma J."/>
        </authorList>
    </citation>
    <scope>NUCLEOTIDE SEQUENCE [LARGE SCALE GENOMIC DNA]</scope>
    <source>
        <strain evidence="2">JCM 11496</strain>
    </source>
</reference>
<sequence>MTDNRKPTRVRRVGAEAVTAGHHILGPAGADPAEVVETVIETDDFGTPAVVVATLESGDTLRIAAGSQVQITVDDDAPAVGAIPAQDGTPEAVIAHAVSVHPESARLQGLADRLTKGVNFKSGSNLQDVHDLAVILLVDFADAANALRVCDLLTPLPFDGNFGRWKWIEGALALASYLANDNGDVARSEAYSASLRTADDAETDPLKAKLAAAVRQRQLNAPNLYDPEISRTAAAGDAAAERAWRVVRLSSLLYLRSHGGSETLTPDELTRRIHNELVAIRAL</sequence>
<keyword evidence="2" id="KW-1185">Reference proteome</keyword>
<name>A0ABW4Q751_9MICC</name>
<protein>
    <submittedName>
        <fullName evidence="1">DUF6707 family protein</fullName>
    </submittedName>
</protein>
<proteinExistence type="predicted"/>
<dbReference type="EMBL" id="JBHUGA010000019">
    <property type="protein sequence ID" value="MFD1846528.1"/>
    <property type="molecule type" value="Genomic_DNA"/>
</dbReference>
<evidence type="ECO:0000313" key="2">
    <source>
        <dbReference type="Proteomes" id="UP001597307"/>
    </source>
</evidence>
<gene>
    <name evidence="1" type="ORF">ACFSFX_07955</name>
</gene>
<dbReference type="Proteomes" id="UP001597307">
    <property type="component" value="Unassembled WGS sequence"/>
</dbReference>
<dbReference type="Pfam" id="PF20453">
    <property type="entry name" value="DUF6707"/>
    <property type="match status" value="1"/>
</dbReference>
<evidence type="ECO:0000313" key="1">
    <source>
        <dbReference type="EMBL" id="MFD1846528.1"/>
    </source>
</evidence>
<dbReference type="RefSeq" id="WP_343878691.1">
    <property type="nucleotide sequence ID" value="NZ_BAAAIJ010000023.1"/>
</dbReference>
<dbReference type="InterPro" id="IPR046553">
    <property type="entry name" value="DUF6707"/>
</dbReference>
<comment type="caution">
    <text evidence="1">The sequence shown here is derived from an EMBL/GenBank/DDBJ whole genome shotgun (WGS) entry which is preliminary data.</text>
</comment>
<accession>A0ABW4Q751</accession>